<protein>
    <submittedName>
        <fullName evidence="1">Uncharacterized protein</fullName>
    </submittedName>
</protein>
<dbReference type="Proteomes" id="UP001497700">
    <property type="component" value="Unassembled WGS sequence"/>
</dbReference>
<keyword evidence="2" id="KW-1185">Reference proteome</keyword>
<dbReference type="EMBL" id="MU393445">
    <property type="protein sequence ID" value="KAI4867645.1"/>
    <property type="molecule type" value="Genomic_DNA"/>
</dbReference>
<comment type="caution">
    <text evidence="1">The sequence shown here is derived from an EMBL/GenBank/DDBJ whole genome shotgun (WGS) entry which is preliminary data.</text>
</comment>
<reference evidence="1 2" key="1">
    <citation type="journal article" date="2022" name="New Phytol.">
        <title>Ecological generalism drives hyperdiversity of secondary metabolite gene clusters in xylarialean endophytes.</title>
        <authorList>
            <person name="Franco M.E.E."/>
            <person name="Wisecaver J.H."/>
            <person name="Arnold A.E."/>
            <person name="Ju Y.M."/>
            <person name="Slot J.C."/>
            <person name="Ahrendt S."/>
            <person name="Moore L.P."/>
            <person name="Eastman K.E."/>
            <person name="Scott K."/>
            <person name="Konkel Z."/>
            <person name="Mondo S.J."/>
            <person name="Kuo A."/>
            <person name="Hayes R.D."/>
            <person name="Haridas S."/>
            <person name="Andreopoulos B."/>
            <person name="Riley R."/>
            <person name="LaButti K."/>
            <person name="Pangilinan J."/>
            <person name="Lipzen A."/>
            <person name="Amirebrahimi M."/>
            <person name="Yan J."/>
            <person name="Adam C."/>
            <person name="Keymanesh K."/>
            <person name="Ng V."/>
            <person name="Louie K."/>
            <person name="Northen T."/>
            <person name="Drula E."/>
            <person name="Henrissat B."/>
            <person name="Hsieh H.M."/>
            <person name="Youens-Clark K."/>
            <person name="Lutzoni F."/>
            <person name="Miadlikowska J."/>
            <person name="Eastwood D.C."/>
            <person name="Hamelin R.C."/>
            <person name="Grigoriev I.V."/>
            <person name="U'Ren J.M."/>
        </authorList>
    </citation>
    <scope>NUCLEOTIDE SEQUENCE [LARGE SCALE GENOMIC DNA]</scope>
    <source>
        <strain evidence="1 2">CBS 119005</strain>
    </source>
</reference>
<organism evidence="1 2">
    <name type="scientific">Hypoxylon rubiginosum</name>
    <dbReference type="NCBI Taxonomy" id="110542"/>
    <lineage>
        <taxon>Eukaryota</taxon>
        <taxon>Fungi</taxon>
        <taxon>Dikarya</taxon>
        <taxon>Ascomycota</taxon>
        <taxon>Pezizomycotina</taxon>
        <taxon>Sordariomycetes</taxon>
        <taxon>Xylariomycetidae</taxon>
        <taxon>Xylariales</taxon>
        <taxon>Hypoxylaceae</taxon>
        <taxon>Hypoxylon</taxon>
    </lineage>
</organism>
<sequence>MGFAVLAYGYVTVMEQGMSVYYWWLIMGLVWFSVVTNLATTSYLRTYFDRRDPGKRRWRTFLLVCLVLALSFSMVPIYPIKERLAHEPDEETRRRIVTTTNVFCYMAGDGSKIDSQQYRSAITLLGIAVGVAFLVMGLLRLFERPRSTIFKWRDHYRGEMQQSFFGDGDHIITCIRCEQRHLLLVVRPILAFWLVLRVYADLLNSVLTEVVCASATLAWVTVRFVDILRLGGSFETDIQRWSFGQIAALVFFAAPFGSLVSRLCSCLDGLRLRSQLPKPPQLRNLRWFPSFAKRTQPAELQSENGTGERPNETSPQSEPVQTEEITEAVRKDDASVAEARDAGQDGRNDLESVGNESMRMYDVGSYKVLLSPRFVMALPLVGFANLLHLILLLVLPKVSGYPLTADILWRTIFWYIVYQPLLLFTFFLAGMVVEERVTREKRMRIVYRVIAAITAVLSTAAILDTLYGLGGIPMSYIGMGTLGLVLLVYLLYGFVARPGPLAKGKGRSRYSGGGGVRDVEEGEPLLSESRRKISPDIRIPVRKQKRWHGPSRRPQVTRGRRSYGTID</sequence>
<proteinExistence type="predicted"/>
<name>A0ACB9Z902_9PEZI</name>
<evidence type="ECO:0000313" key="1">
    <source>
        <dbReference type="EMBL" id="KAI4867645.1"/>
    </source>
</evidence>
<evidence type="ECO:0000313" key="2">
    <source>
        <dbReference type="Proteomes" id="UP001497700"/>
    </source>
</evidence>
<accession>A0ACB9Z902</accession>
<gene>
    <name evidence="1" type="ORF">F4820DRAFT_412929</name>
</gene>